<dbReference type="Proteomes" id="UP000182334">
    <property type="component" value="Chromosome I"/>
</dbReference>
<dbReference type="OrthoDB" id="2253354at2759"/>
<dbReference type="EMBL" id="LT635756">
    <property type="protein sequence ID" value="SGZ46785.1"/>
    <property type="molecule type" value="Genomic_DNA"/>
</dbReference>
<protein>
    <submittedName>
        <fullName evidence="1">CIC11C00000004384</fullName>
    </submittedName>
</protein>
<gene>
    <name evidence="1" type="ORF">SAMEA4029010_CIC11G00000004384</name>
</gene>
<dbReference type="AlphaFoldDB" id="A0A1L0B6Z6"/>
<keyword evidence="2" id="KW-1185">Reference proteome</keyword>
<sequence>MWRRPLRVENIRRYSIQPRAKPSYRDLISGPVAKSLFLTIVFGSVLVDATKNRKEIEALRAAYETKFRILEDITTRVRNKEPVDVALELKVANAITRNKYNSVTDVELDDQLEEMLKMAEEEEEGDEVVQADMEPKRALAEEKKSATFL</sequence>
<organism evidence="1 2">
    <name type="scientific">Sungouiella intermedia</name>
    <dbReference type="NCBI Taxonomy" id="45354"/>
    <lineage>
        <taxon>Eukaryota</taxon>
        <taxon>Fungi</taxon>
        <taxon>Dikarya</taxon>
        <taxon>Ascomycota</taxon>
        <taxon>Saccharomycotina</taxon>
        <taxon>Pichiomycetes</taxon>
        <taxon>Metschnikowiaceae</taxon>
        <taxon>Sungouiella</taxon>
    </lineage>
</organism>
<evidence type="ECO:0000313" key="2">
    <source>
        <dbReference type="Proteomes" id="UP000182334"/>
    </source>
</evidence>
<name>A0A1L0B6Z6_9ASCO</name>
<accession>A0A1L0B6Z6</accession>
<proteinExistence type="predicted"/>
<evidence type="ECO:0000313" key="1">
    <source>
        <dbReference type="EMBL" id="SGZ46785.1"/>
    </source>
</evidence>
<reference evidence="1 2" key="1">
    <citation type="submission" date="2016-10" db="EMBL/GenBank/DDBJ databases">
        <authorList>
            <person name="de Groot N.N."/>
        </authorList>
    </citation>
    <scope>NUCLEOTIDE SEQUENCE [LARGE SCALE GENOMIC DNA]</scope>
    <source>
        <strain evidence="1 2">CBS 141442</strain>
    </source>
</reference>